<evidence type="ECO:0000313" key="9">
    <source>
        <dbReference type="EMBL" id="CAD6196941.1"/>
    </source>
</evidence>
<evidence type="ECO:0000256" key="6">
    <source>
        <dbReference type="ARBA" id="ARBA00022737"/>
    </source>
</evidence>
<keyword evidence="5" id="KW-0479">Metal-binding</keyword>
<comment type="similarity">
    <text evidence="2">Belongs to the protein prenyltransferase subunit beta family.</text>
</comment>
<dbReference type="PANTHER" id="PTHR11774:SF4">
    <property type="entry name" value="GERANYLGERANYL TRANSFERASE TYPE-1 SUBUNIT BETA"/>
    <property type="match status" value="1"/>
</dbReference>
<organism evidence="9 10">
    <name type="scientific">Caenorhabditis auriculariae</name>
    <dbReference type="NCBI Taxonomy" id="2777116"/>
    <lineage>
        <taxon>Eukaryota</taxon>
        <taxon>Metazoa</taxon>
        <taxon>Ecdysozoa</taxon>
        <taxon>Nematoda</taxon>
        <taxon>Chromadorea</taxon>
        <taxon>Rhabditida</taxon>
        <taxon>Rhabditina</taxon>
        <taxon>Rhabditomorpha</taxon>
        <taxon>Rhabditoidea</taxon>
        <taxon>Rhabditidae</taxon>
        <taxon>Peloderinae</taxon>
        <taxon>Caenorhabditis</taxon>
    </lineage>
</organism>
<evidence type="ECO:0000256" key="4">
    <source>
        <dbReference type="ARBA" id="ARBA00022679"/>
    </source>
</evidence>
<protein>
    <recommendedName>
        <fullName evidence="8">Prenyltransferase alpha-alpha toroid domain-containing protein</fullName>
    </recommendedName>
</protein>
<name>A0A8S1HK90_9PELO</name>
<dbReference type="Gene3D" id="1.50.10.20">
    <property type="match status" value="1"/>
</dbReference>
<keyword evidence="7" id="KW-0862">Zinc</keyword>
<keyword evidence="4" id="KW-0808">Transferase</keyword>
<dbReference type="Proteomes" id="UP000835052">
    <property type="component" value="Unassembled WGS sequence"/>
</dbReference>
<dbReference type="InterPro" id="IPR001330">
    <property type="entry name" value="Prenyltrans"/>
</dbReference>
<evidence type="ECO:0000256" key="2">
    <source>
        <dbReference type="ARBA" id="ARBA00010497"/>
    </source>
</evidence>
<dbReference type="GO" id="GO:0004662">
    <property type="term" value="F:CAAX-protein geranylgeranyltransferase activity"/>
    <property type="evidence" value="ECO:0007669"/>
    <property type="project" value="TreeGrafter"/>
</dbReference>
<evidence type="ECO:0000259" key="8">
    <source>
        <dbReference type="Pfam" id="PF00432"/>
    </source>
</evidence>
<dbReference type="InterPro" id="IPR045089">
    <property type="entry name" value="PGGT1B-like"/>
</dbReference>
<dbReference type="GO" id="GO:0005953">
    <property type="term" value="C:CAAX-protein geranylgeranyltransferase complex"/>
    <property type="evidence" value="ECO:0007669"/>
    <property type="project" value="TreeGrafter"/>
</dbReference>
<dbReference type="OrthoDB" id="24893at2759"/>
<evidence type="ECO:0000256" key="3">
    <source>
        <dbReference type="ARBA" id="ARBA00022602"/>
    </source>
</evidence>
<evidence type="ECO:0000313" key="10">
    <source>
        <dbReference type="Proteomes" id="UP000835052"/>
    </source>
</evidence>
<dbReference type="GO" id="GO:0046872">
    <property type="term" value="F:metal ion binding"/>
    <property type="evidence" value="ECO:0007669"/>
    <property type="project" value="UniProtKB-KW"/>
</dbReference>
<sequence length="849" mass="95894">MCAAPFCEPKRRDFGLASFGERGFGGLLPDICDNSPRTSFLPQYNLESFWRTEIPPLSFDLPRPMIEPRAAKLRLLRLPGSFTPETPDYELFNRNLLTAKVFENEEGSYIRVWTVNERSNCRTVELFDVQLDDRCLPKEEVHEKYDRRKKLKEAVMELRYSEVLDDEASEPVRSFEENTLFRGEIALIDYYRTLWWGELGHGLMRHKNDSFENDINSLGFGNHPRVLYAALGSSVKSIDVRTENSAAVSFFDTSSYDCKRGSDSGYVNEKPIPTPEIQHIRLIPDSPQNLIAISSHAVYLFDERFPGRPLITLLHSIPFGSHHVAVSRAVRDIAHGGDIVSFYALDQRVSGISATRLYHHRSGVWSSCHPFRLCDKPDDYNRLLKTSSVLRREADRSLALVQGLKLDAKDVDLLLRQLDDGSVWLQRLIYGNLQGDKKNEEHEESQKSIAKYCERNKIAKYTEKIDDVLKAGSDAFIKVLEIDGSVKAKDFGRVANKELRNAAIGLSFDSIPPPKTLEPLEFEVGAKLSQLVSDLFDFSVSDDVDMEVASPRPETPASSSIGLSDIEEIYEKLLLVYTLLQSDWCGFRGSHGCENTKFDAANLAQTYSALLCLSILGDDLSGVDRAAILRTITKSQKPDGSFWGQGVGSESDMRFVYCAVTICHILNDDEAIDWDRLGSFIRSSRGIDGGIGQGPGDESHGGSTYCAIASLAVANRLWNEKVLKMEDLDRVVKWAMWKQDEGFHGRAHKPDDSCYAFWIGATLEILNRYDCIDKRRLRDFLLIAQHSFMGGFCKLPEVGAHSDLLHTYFSLAAMSLLKEPLFWPVNAAMNVSRRAYETINSNVWRRPRL</sequence>
<evidence type="ECO:0000256" key="7">
    <source>
        <dbReference type="ARBA" id="ARBA00022833"/>
    </source>
</evidence>
<evidence type="ECO:0000256" key="5">
    <source>
        <dbReference type="ARBA" id="ARBA00022723"/>
    </source>
</evidence>
<dbReference type="AlphaFoldDB" id="A0A8S1HK90"/>
<proteinExistence type="inferred from homology"/>
<keyword evidence="3" id="KW-0637">Prenyltransferase</keyword>
<keyword evidence="6" id="KW-0677">Repeat</keyword>
<dbReference type="Pfam" id="PF00432">
    <property type="entry name" value="Prenyltrans"/>
    <property type="match status" value="1"/>
</dbReference>
<comment type="cofactor">
    <cofactor evidence="1">
        <name>Zn(2+)</name>
        <dbReference type="ChEBI" id="CHEBI:29105"/>
    </cofactor>
</comment>
<feature type="domain" description="Prenyltransferase alpha-alpha toroid" evidence="8">
    <location>
        <begin position="576"/>
        <end position="830"/>
    </location>
</feature>
<gene>
    <name evidence="9" type="ORF">CAUJ_LOCUS12852</name>
</gene>
<dbReference type="PANTHER" id="PTHR11774">
    <property type="entry name" value="GERANYLGERANYL TRANSFERASE TYPE BETA SUBUNIT"/>
    <property type="match status" value="1"/>
</dbReference>
<reference evidence="9" key="1">
    <citation type="submission" date="2020-10" db="EMBL/GenBank/DDBJ databases">
        <authorList>
            <person name="Kikuchi T."/>
        </authorList>
    </citation>
    <scope>NUCLEOTIDE SEQUENCE</scope>
    <source>
        <strain evidence="9">NKZ352</strain>
    </source>
</reference>
<dbReference type="SUPFAM" id="SSF48239">
    <property type="entry name" value="Terpenoid cyclases/Protein prenyltransferases"/>
    <property type="match status" value="1"/>
</dbReference>
<dbReference type="InterPro" id="IPR008930">
    <property type="entry name" value="Terpenoid_cyclase/PrenylTrfase"/>
</dbReference>
<comment type="caution">
    <text evidence="9">The sequence shown here is derived from an EMBL/GenBank/DDBJ whole genome shotgun (WGS) entry which is preliminary data.</text>
</comment>
<dbReference type="EMBL" id="CAJGYM010000082">
    <property type="protein sequence ID" value="CAD6196941.1"/>
    <property type="molecule type" value="Genomic_DNA"/>
</dbReference>
<accession>A0A8S1HK90</accession>
<keyword evidence="10" id="KW-1185">Reference proteome</keyword>
<evidence type="ECO:0000256" key="1">
    <source>
        <dbReference type="ARBA" id="ARBA00001947"/>
    </source>
</evidence>